<evidence type="ECO:0000256" key="2">
    <source>
        <dbReference type="ARBA" id="ARBA00005582"/>
    </source>
</evidence>
<keyword evidence="7" id="KW-0378">Hydrolase</keyword>
<evidence type="ECO:0000256" key="13">
    <source>
        <dbReference type="ARBA" id="ARBA00040794"/>
    </source>
</evidence>
<dbReference type="PROSITE" id="PS00893">
    <property type="entry name" value="NUDIX_BOX"/>
    <property type="match status" value="1"/>
</dbReference>
<dbReference type="Proteomes" id="UP001218579">
    <property type="component" value="Unassembled WGS sequence"/>
</dbReference>
<evidence type="ECO:0000256" key="8">
    <source>
        <dbReference type="ARBA" id="ARBA00022842"/>
    </source>
</evidence>
<evidence type="ECO:0000313" key="19">
    <source>
        <dbReference type="Proteomes" id="UP001218579"/>
    </source>
</evidence>
<evidence type="ECO:0000256" key="10">
    <source>
        <dbReference type="ARBA" id="ARBA00035861"/>
    </source>
</evidence>
<evidence type="ECO:0000256" key="15">
    <source>
        <dbReference type="ARBA" id="ARBA00041979"/>
    </source>
</evidence>
<dbReference type="RefSeq" id="WP_272745235.1">
    <property type="nucleotide sequence ID" value="NZ_JAQQKV010000002.1"/>
</dbReference>
<comment type="catalytic activity">
    <reaction evidence="11">
        <text>8-oxo-GTP + H2O = 8-oxo-GMP + diphosphate + H(+)</text>
        <dbReference type="Rhea" id="RHEA:67616"/>
        <dbReference type="ChEBI" id="CHEBI:15377"/>
        <dbReference type="ChEBI" id="CHEBI:15378"/>
        <dbReference type="ChEBI" id="CHEBI:33019"/>
        <dbReference type="ChEBI" id="CHEBI:143553"/>
        <dbReference type="ChEBI" id="CHEBI:145694"/>
    </reaction>
</comment>
<evidence type="ECO:0000256" key="6">
    <source>
        <dbReference type="ARBA" id="ARBA00022763"/>
    </source>
</evidence>
<evidence type="ECO:0000256" key="11">
    <source>
        <dbReference type="ARBA" id="ARBA00036904"/>
    </source>
</evidence>
<evidence type="ECO:0000256" key="3">
    <source>
        <dbReference type="ARBA" id="ARBA00022457"/>
    </source>
</evidence>
<dbReference type="SUPFAM" id="SSF55811">
    <property type="entry name" value="Nudix"/>
    <property type="match status" value="1"/>
</dbReference>
<dbReference type="PANTHER" id="PTHR47707">
    <property type="entry name" value="8-OXO-DGTP DIPHOSPHATASE"/>
    <property type="match status" value="1"/>
</dbReference>
<dbReference type="InterPro" id="IPR015797">
    <property type="entry name" value="NUDIX_hydrolase-like_dom_sf"/>
</dbReference>
<comment type="catalytic activity">
    <reaction evidence="10">
        <text>8-oxo-dGTP + H2O = 8-oxo-dGMP + diphosphate + H(+)</text>
        <dbReference type="Rhea" id="RHEA:31575"/>
        <dbReference type="ChEBI" id="CHEBI:15377"/>
        <dbReference type="ChEBI" id="CHEBI:15378"/>
        <dbReference type="ChEBI" id="CHEBI:33019"/>
        <dbReference type="ChEBI" id="CHEBI:63224"/>
        <dbReference type="ChEBI" id="CHEBI:77896"/>
        <dbReference type="EC" id="3.6.1.55"/>
    </reaction>
</comment>
<accession>A0ABT5HKZ9</accession>
<keyword evidence="4" id="KW-0235">DNA replication</keyword>
<protein>
    <recommendedName>
        <fullName evidence="13">8-oxo-dGTP diphosphatase</fullName>
        <ecNumber evidence="12">3.6.1.55</ecNumber>
    </recommendedName>
    <alternativeName>
        <fullName evidence="16">7,8-dihydro-8-oxoguanine-triphosphatase</fullName>
    </alternativeName>
    <alternativeName>
        <fullName evidence="15">Mutator protein MutT</fullName>
    </alternativeName>
    <alternativeName>
        <fullName evidence="14">dGTP pyrophosphohydrolase</fullName>
    </alternativeName>
</protein>
<dbReference type="EMBL" id="JAQQKV010000002">
    <property type="protein sequence ID" value="MDC7676921.1"/>
    <property type="molecule type" value="Genomic_DNA"/>
</dbReference>
<dbReference type="PROSITE" id="PS51462">
    <property type="entry name" value="NUDIX"/>
    <property type="match status" value="1"/>
</dbReference>
<evidence type="ECO:0000259" key="17">
    <source>
        <dbReference type="PROSITE" id="PS51462"/>
    </source>
</evidence>
<gene>
    <name evidence="18" type="ORF">PQU98_12310</name>
</gene>
<evidence type="ECO:0000256" key="7">
    <source>
        <dbReference type="ARBA" id="ARBA00022801"/>
    </source>
</evidence>
<dbReference type="InterPro" id="IPR047127">
    <property type="entry name" value="MutT-like"/>
</dbReference>
<keyword evidence="19" id="KW-1185">Reference proteome</keyword>
<keyword evidence="6" id="KW-0227">DNA damage</keyword>
<dbReference type="PANTHER" id="PTHR47707:SF1">
    <property type="entry name" value="NUDIX HYDROLASE FAMILY PROTEIN"/>
    <property type="match status" value="1"/>
</dbReference>
<sequence length="137" mass="14838">MPKIIRLATGLIVDPVTRRALIVRKHSSPIFMQAGGKIEAGEAAFAALQRELTEEIGLNITSDNATPLGQFTAPTANETGHQVLAEVFYIEHSEPVTAQSEIAEILWVDPASLPDIAIAPLSRYQLMPIAARRLGLK</sequence>
<name>A0ABT5HKZ9_9CAUL</name>
<dbReference type="Gene3D" id="3.90.79.10">
    <property type="entry name" value="Nucleoside Triphosphate Pyrophosphohydrolase"/>
    <property type="match status" value="1"/>
</dbReference>
<feature type="domain" description="Nudix hydrolase" evidence="17">
    <location>
        <begin position="3"/>
        <end position="131"/>
    </location>
</feature>
<keyword evidence="9" id="KW-0234">DNA repair</keyword>
<evidence type="ECO:0000256" key="16">
    <source>
        <dbReference type="ARBA" id="ARBA00042798"/>
    </source>
</evidence>
<dbReference type="InterPro" id="IPR000086">
    <property type="entry name" value="NUDIX_hydrolase_dom"/>
</dbReference>
<dbReference type="InterPro" id="IPR020084">
    <property type="entry name" value="NUDIX_hydrolase_CS"/>
</dbReference>
<evidence type="ECO:0000256" key="12">
    <source>
        <dbReference type="ARBA" id="ARBA00038905"/>
    </source>
</evidence>
<dbReference type="EC" id="3.6.1.55" evidence="12"/>
<evidence type="ECO:0000256" key="1">
    <source>
        <dbReference type="ARBA" id="ARBA00001946"/>
    </source>
</evidence>
<keyword evidence="8" id="KW-0460">Magnesium</keyword>
<keyword evidence="5" id="KW-0479">Metal-binding</keyword>
<evidence type="ECO:0000313" key="18">
    <source>
        <dbReference type="EMBL" id="MDC7676921.1"/>
    </source>
</evidence>
<comment type="caution">
    <text evidence="18">The sequence shown here is derived from an EMBL/GenBank/DDBJ whole genome shotgun (WGS) entry which is preliminary data.</text>
</comment>
<organism evidence="18 19">
    <name type="scientific">Asticcacaulis machinosus</name>
    <dbReference type="NCBI Taxonomy" id="2984211"/>
    <lineage>
        <taxon>Bacteria</taxon>
        <taxon>Pseudomonadati</taxon>
        <taxon>Pseudomonadota</taxon>
        <taxon>Alphaproteobacteria</taxon>
        <taxon>Caulobacterales</taxon>
        <taxon>Caulobacteraceae</taxon>
        <taxon>Asticcacaulis</taxon>
    </lineage>
</organism>
<reference evidence="18 19" key="1">
    <citation type="submission" date="2023-01" db="EMBL/GenBank/DDBJ databases">
        <title>Novel species of the genus Asticcacaulis isolated from rivers.</title>
        <authorList>
            <person name="Lu H."/>
        </authorList>
    </citation>
    <scope>NUCLEOTIDE SEQUENCE [LARGE SCALE GENOMIC DNA]</scope>
    <source>
        <strain evidence="18 19">LKC15W</strain>
    </source>
</reference>
<evidence type="ECO:0000256" key="5">
    <source>
        <dbReference type="ARBA" id="ARBA00022723"/>
    </source>
</evidence>
<evidence type="ECO:0000256" key="9">
    <source>
        <dbReference type="ARBA" id="ARBA00023204"/>
    </source>
</evidence>
<comment type="cofactor">
    <cofactor evidence="1">
        <name>Mg(2+)</name>
        <dbReference type="ChEBI" id="CHEBI:18420"/>
    </cofactor>
</comment>
<dbReference type="CDD" id="cd04690">
    <property type="entry name" value="NUDIX_Hydrolase"/>
    <property type="match status" value="1"/>
</dbReference>
<proteinExistence type="inferred from homology"/>
<keyword evidence="3" id="KW-0515">Mutator protein</keyword>
<dbReference type="Pfam" id="PF00293">
    <property type="entry name" value="NUDIX"/>
    <property type="match status" value="1"/>
</dbReference>
<evidence type="ECO:0000256" key="4">
    <source>
        <dbReference type="ARBA" id="ARBA00022705"/>
    </source>
</evidence>
<comment type="similarity">
    <text evidence="2">Belongs to the Nudix hydrolase family.</text>
</comment>
<evidence type="ECO:0000256" key="14">
    <source>
        <dbReference type="ARBA" id="ARBA00041592"/>
    </source>
</evidence>